<reference evidence="2 3" key="1">
    <citation type="submission" date="2014-11" db="EMBL/GenBank/DDBJ databases">
        <title>Genetic blueprint of the zoonotic pathogen Toxocara canis.</title>
        <authorList>
            <person name="Zhu X.-Q."/>
            <person name="Korhonen P.K."/>
            <person name="Cai H."/>
            <person name="Young N.D."/>
            <person name="Nejsum P."/>
            <person name="von Samson-Himmelstjerna G."/>
            <person name="Boag P.R."/>
            <person name="Tan P."/>
            <person name="Li Q."/>
            <person name="Min J."/>
            <person name="Yang Y."/>
            <person name="Wang X."/>
            <person name="Fang X."/>
            <person name="Hall R.S."/>
            <person name="Hofmann A."/>
            <person name="Sternberg P.W."/>
            <person name="Jex A.R."/>
            <person name="Gasser R.B."/>
        </authorList>
    </citation>
    <scope>NUCLEOTIDE SEQUENCE [LARGE SCALE GENOMIC DNA]</scope>
    <source>
        <strain evidence="2">PN_DK_2014</strain>
    </source>
</reference>
<evidence type="ECO:0000256" key="1">
    <source>
        <dbReference type="SAM" id="MobiDB-lite"/>
    </source>
</evidence>
<comment type="caution">
    <text evidence="2">The sequence shown here is derived from an EMBL/GenBank/DDBJ whole genome shotgun (WGS) entry which is preliminary data.</text>
</comment>
<evidence type="ECO:0000313" key="3">
    <source>
        <dbReference type="Proteomes" id="UP000031036"/>
    </source>
</evidence>
<dbReference type="AlphaFoldDB" id="A0A0B2VNU2"/>
<feature type="region of interest" description="Disordered" evidence="1">
    <location>
        <begin position="37"/>
        <end position="69"/>
    </location>
</feature>
<feature type="compositionally biased region" description="Basic and acidic residues" evidence="1">
    <location>
        <begin position="52"/>
        <end position="69"/>
    </location>
</feature>
<organism evidence="2 3">
    <name type="scientific">Toxocara canis</name>
    <name type="common">Canine roundworm</name>
    <dbReference type="NCBI Taxonomy" id="6265"/>
    <lineage>
        <taxon>Eukaryota</taxon>
        <taxon>Metazoa</taxon>
        <taxon>Ecdysozoa</taxon>
        <taxon>Nematoda</taxon>
        <taxon>Chromadorea</taxon>
        <taxon>Rhabditida</taxon>
        <taxon>Spirurina</taxon>
        <taxon>Ascaridomorpha</taxon>
        <taxon>Ascaridoidea</taxon>
        <taxon>Toxocaridae</taxon>
        <taxon>Toxocara</taxon>
    </lineage>
</organism>
<proteinExistence type="predicted"/>
<accession>A0A0B2VNU2</accession>
<gene>
    <name evidence="2" type="ORF">Tcan_11883</name>
</gene>
<protein>
    <submittedName>
        <fullName evidence="2">Uncharacterized protein</fullName>
    </submittedName>
</protein>
<name>A0A0B2VNU2_TOXCA</name>
<sequence>MLGEHITDDAFDVVLTVDAYDAVPTIDAFDTLKPGLKSSATQDIDETESSDGSDKEPEAEERLGQIFRRAEPKLQPELDFPKKLRCSLSRSHVTVTQIIGYAAAGGEIGAVNSRRPKPGFLPYPRLEAQPVSLQELFIAGFKGQASAGKTYTQYIISRNDVR</sequence>
<dbReference type="EMBL" id="JPKZ01001210">
    <property type="protein sequence ID" value="KHN83218.1"/>
    <property type="molecule type" value="Genomic_DNA"/>
</dbReference>
<evidence type="ECO:0000313" key="2">
    <source>
        <dbReference type="EMBL" id="KHN83218.1"/>
    </source>
</evidence>
<keyword evidence="3" id="KW-1185">Reference proteome</keyword>
<dbReference type="Proteomes" id="UP000031036">
    <property type="component" value="Unassembled WGS sequence"/>
</dbReference>